<reference evidence="2 3" key="1">
    <citation type="submission" date="2021-06" db="EMBL/GenBank/DDBJ databases">
        <title>Caerostris darwini draft genome.</title>
        <authorList>
            <person name="Kono N."/>
            <person name="Arakawa K."/>
        </authorList>
    </citation>
    <scope>NUCLEOTIDE SEQUENCE [LARGE SCALE GENOMIC DNA]</scope>
</reference>
<evidence type="ECO:0000313" key="3">
    <source>
        <dbReference type="Proteomes" id="UP001054837"/>
    </source>
</evidence>
<gene>
    <name evidence="2" type="ORF">CDAR_556681</name>
</gene>
<feature type="region of interest" description="Disordered" evidence="1">
    <location>
        <begin position="1"/>
        <end position="20"/>
    </location>
</feature>
<evidence type="ECO:0000313" key="2">
    <source>
        <dbReference type="EMBL" id="GIY84000.1"/>
    </source>
</evidence>
<dbReference type="EMBL" id="BPLQ01014877">
    <property type="protein sequence ID" value="GIY84000.1"/>
    <property type="molecule type" value="Genomic_DNA"/>
</dbReference>
<evidence type="ECO:0000256" key="1">
    <source>
        <dbReference type="SAM" id="MobiDB-lite"/>
    </source>
</evidence>
<dbReference type="Proteomes" id="UP001054837">
    <property type="component" value="Unassembled WGS sequence"/>
</dbReference>
<name>A0AAV4WQZ2_9ARAC</name>
<keyword evidence="3" id="KW-1185">Reference proteome</keyword>
<organism evidence="2 3">
    <name type="scientific">Caerostris darwini</name>
    <dbReference type="NCBI Taxonomy" id="1538125"/>
    <lineage>
        <taxon>Eukaryota</taxon>
        <taxon>Metazoa</taxon>
        <taxon>Ecdysozoa</taxon>
        <taxon>Arthropoda</taxon>
        <taxon>Chelicerata</taxon>
        <taxon>Arachnida</taxon>
        <taxon>Araneae</taxon>
        <taxon>Araneomorphae</taxon>
        <taxon>Entelegynae</taxon>
        <taxon>Araneoidea</taxon>
        <taxon>Araneidae</taxon>
        <taxon>Caerostris</taxon>
    </lineage>
</organism>
<proteinExistence type="predicted"/>
<comment type="caution">
    <text evidence="2">The sequence shown here is derived from an EMBL/GenBank/DDBJ whole genome shotgun (WGS) entry which is preliminary data.</text>
</comment>
<dbReference type="AlphaFoldDB" id="A0AAV4WQZ2"/>
<protein>
    <submittedName>
        <fullName evidence="2">Uncharacterized protein</fullName>
    </submittedName>
</protein>
<sequence length="92" mass="10355">MTTLANRIKPSSGIKRRADLPFPVSPGEGVRWADDLRWERWARGGLLQHLCQGSTGARRPQRRPHQHKIAAPPSLQLRWHSPLHVGTSALLL</sequence>
<accession>A0AAV4WQZ2</accession>